<dbReference type="InterPro" id="IPR014266">
    <property type="entry name" value="PEP-CTERM_TPR_PrsT"/>
</dbReference>
<accession>A1KAF1</accession>
<dbReference type="PANTHER" id="PTHR45586">
    <property type="entry name" value="TPR REPEAT-CONTAINING PROTEIN PA4667"/>
    <property type="match status" value="1"/>
</dbReference>
<dbReference type="PANTHER" id="PTHR45586:SF1">
    <property type="entry name" value="LIPOPOLYSACCHARIDE ASSEMBLY PROTEIN B"/>
    <property type="match status" value="1"/>
</dbReference>
<dbReference type="Pfam" id="PF14559">
    <property type="entry name" value="TPR_19"/>
    <property type="match status" value="4"/>
</dbReference>
<dbReference type="eggNOG" id="COG0457">
    <property type="taxonomic scope" value="Bacteria"/>
</dbReference>
<feature type="repeat" description="TPR" evidence="3">
    <location>
        <begin position="411"/>
        <end position="444"/>
    </location>
</feature>
<dbReference type="STRING" id="62928.azo3190"/>
<feature type="repeat" description="TPR" evidence="3">
    <location>
        <begin position="479"/>
        <end position="512"/>
    </location>
</feature>
<dbReference type="InterPro" id="IPR011990">
    <property type="entry name" value="TPR-like_helical_dom_sf"/>
</dbReference>
<evidence type="ECO:0000256" key="1">
    <source>
        <dbReference type="ARBA" id="ARBA00022737"/>
    </source>
</evidence>
<dbReference type="Gene3D" id="1.25.40.10">
    <property type="entry name" value="Tetratricopeptide repeat domain"/>
    <property type="match status" value="4"/>
</dbReference>
<evidence type="ECO:0000256" key="3">
    <source>
        <dbReference type="PROSITE-ProRule" id="PRU00339"/>
    </source>
</evidence>
<sequence>MLPKPRFRPEGLGAGGKRALAAIGAALLVSACSPSPESMIDSAKSYLAKNDLNAASIQLKNALQDNGNLAEARFLLGQVNLRQGNVAGAVKELQRAAELGYPAVETTPLLARALVLSGEHDRVIKSYASAQLDSPQAQAKLAAALGGAYLGKGDLAAARRAFEAALNLDAEESDARVGLARTKLAGGAVAEARADAEAALARDAKSAEAYIVLADAALMEGRPADAAKALESALQQRPDNVGYHFALISLLFRQDDGEAAAAKLARMAEVAPNHPFTRYLQAFHKYRKNQLKEARDDVMLALKSAPDFLPAHLLAGTVLMRLNDNEQARSHLNKVLERAPNQALARRLLVASYLSSGQAARAMEALQPLLSEANPDAGLLSLAGQVYMASGDADKAETFFARLTTLAPESAQARAQLGAARFATGAADRAFDDLEAASALDPTNARADVALVLAYLGRRQFAEALAAHAKLEAKQPDNPQTHNLKGVVLAGANDPAKARAAFEKALELKPDFLPAVANLIRLDLADKKPDAARARMEKAMQAAPKNADVLLAYAELQNTLGDPSEAVAATIEQAIKIDPNALAPQLALVRYHLQKREAATALPLVQKLAAAHPNNPQVLDVLGRSLVATGDLQQAVNVFTRLIAQQPQAAGPLVTLADAHRLRKDNTSAEQALRKALDIQPNLLEAQQRLIALLVERKASREALALAKTVQKQRASSSIGYVLEGDIQYAGEKWNDAVLAYKHGLEREKTGEGVRKVHTALLKAGKRGEADKLAADWLRGEPKDTVMRGYLSEFALSEKRYQDALGHLQVLHEQMPKNPLVMNNLAWTASQVDGALALKYADEALALAPDNAAVLDTVGMIQVEHGQPDKGLPYLVRAVGLAPDAAPLRFNLARAYVKVGRKDDARKELDILMPKLQQGTPLYGEATTLMKSL</sequence>
<dbReference type="KEGG" id="azo:azo3190"/>
<protein>
    <submittedName>
        <fullName evidence="4">Uncharacterized protein</fullName>
    </submittedName>
</protein>
<dbReference type="EMBL" id="AM406670">
    <property type="protein sequence ID" value="CAL95807.1"/>
    <property type="molecule type" value="Genomic_DNA"/>
</dbReference>
<evidence type="ECO:0000256" key="2">
    <source>
        <dbReference type="ARBA" id="ARBA00022803"/>
    </source>
</evidence>
<keyword evidence="2 3" id="KW-0802">TPR repeat</keyword>
<dbReference type="SMART" id="SM00028">
    <property type="entry name" value="TPR"/>
    <property type="match status" value="15"/>
</dbReference>
<keyword evidence="5" id="KW-1185">Reference proteome</keyword>
<dbReference type="AlphaFoldDB" id="A1KAF1"/>
<dbReference type="Proteomes" id="UP000002588">
    <property type="component" value="Chromosome"/>
</dbReference>
<dbReference type="PROSITE" id="PS50005">
    <property type="entry name" value="TPR"/>
    <property type="match status" value="7"/>
</dbReference>
<organism evidence="4 5">
    <name type="scientific">Azoarcus sp. (strain BH72)</name>
    <dbReference type="NCBI Taxonomy" id="418699"/>
    <lineage>
        <taxon>Bacteria</taxon>
        <taxon>Pseudomonadati</taxon>
        <taxon>Pseudomonadota</taxon>
        <taxon>Betaproteobacteria</taxon>
        <taxon>Rhodocyclales</taxon>
        <taxon>Zoogloeaceae</taxon>
        <taxon>Azoarcus</taxon>
    </lineage>
</organism>
<feature type="repeat" description="TPR" evidence="3">
    <location>
        <begin position="616"/>
        <end position="649"/>
    </location>
</feature>
<reference evidence="4 5" key="1">
    <citation type="journal article" date="2006" name="Nat. Biotechnol.">
        <title>Complete genome of the mutualistic, N2-fixing grass endophyte Azoarcus sp. strain BH72.</title>
        <authorList>
            <person name="Krause A."/>
            <person name="Ramakumar A."/>
            <person name="Bartels D."/>
            <person name="Battistoni F."/>
            <person name="Bekel T."/>
            <person name="Boch J."/>
            <person name="Boehm M."/>
            <person name="Friedrich F."/>
            <person name="Hurek T."/>
            <person name="Krause L."/>
            <person name="Linke B."/>
            <person name="McHardy A.C."/>
            <person name="Sarkar A."/>
            <person name="Schneiker S."/>
            <person name="Syed A.A."/>
            <person name="Thauer R."/>
            <person name="Vorhoelter F.-J."/>
            <person name="Weidner S."/>
            <person name="Puehler A."/>
            <person name="Reinhold-Hurek B."/>
            <person name="Kaiser O."/>
            <person name="Goesmann A."/>
        </authorList>
    </citation>
    <scope>NUCLEOTIDE SEQUENCE [LARGE SCALE GENOMIC DNA]</scope>
    <source>
        <strain evidence="4 5">BH72</strain>
    </source>
</reference>
<evidence type="ECO:0000313" key="4">
    <source>
        <dbReference type="EMBL" id="CAL95807.1"/>
    </source>
</evidence>
<keyword evidence="1" id="KW-0677">Repeat</keyword>
<proteinExistence type="predicted"/>
<evidence type="ECO:0000313" key="5">
    <source>
        <dbReference type="Proteomes" id="UP000002588"/>
    </source>
</evidence>
<feature type="repeat" description="TPR" evidence="3">
    <location>
        <begin position="139"/>
        <end position="172"/>
    </location>
</feature>
<feature type="repeat" description="TPR" evidence="3">
    <location>
        <begin position="309"/>
        <end position="342"/>
    </location>
</feature>
<gene>
    <name evidence="4" type="ordered locus">azo3190</name>
</gene>
<dbReference type="SUPFAM" id="SSF48452">
    <property type="entry name" value="TPR-like"/>
    <property type="match status" value="5"/>
</dbReference>
<dbReference type="RefSeq" id="WP_011766915.1">
    <property type="nucleotide sequence ID" value="NC_008702.1"/>
</dbReference>
<dbReference type="InterPro" id="IPR019734">
    <property type="entry name" value="TPR_rpt"/>
</dbReference>
<dbReference type="PROSITE" id="PS51257">
    <property type="entry name" value="PROKAR_LIPOPROTEIN"/>
    <property type="match status" value="1"/>
</dbReference>
<dbReference type="InterPro" id="IPR051012">
    <property type="entry name" value="CellSynth/LPSAsmb/PSIAsmb"/>
</dbReference>
<feature type="repeat" description="TPR" evidence="3">
    <location>
        <begin position="207"/>
        <end position="240"/>
    </location>
</feature>
<dbReference type="Pfam" id="PF13181">
    <property type="entry name" value="TPR_8"/>
    <property type="match status" value="1"/>
</dbReference>
<name>A1KAF1_AZOSB</name>
<feature type="repeat" description="TPR" evidence="3">
    <location>
        <begin position="377"/>
        <end position="410"/>
    </location>
</feature>
<dbReference type="NCBIfam" id="TIGR02917">
    <property type="entry name" value="PEP_TPR_lipo"/>
    <property type="match status" value="1"/>
</dbReference>
<dbReference type="HOGENOM" id="CLU_007251_0_1_4"/>
<dbReference type="Pfam" id="PF13432">
    <property type="entry name" value="TPR_16"/>
    <property type="match status" value="4"/>
</dbReference>